<feature type="chain" id="PRO_5010745339" description="Outer membrane protein beta-barrel domain-containing protein" evidence="1">
    <location>
        <begin position="19"/>
        <end position="196"/>
    </location>
</feature>
<dbReference type="Proteomes" id="UP000192610">
    <property type="component" value="Unassembled WGS sequence"/>
</dbReference>
<evidence type="ECO:0008006" key="4">
    <source>
        <dbReference type="Google" id="ProtNLM"/>
    </source>
</evidence>
<evidence type="ECO:0000313" key="2">
    <source>
        <dbReference type="EMBL" id="OQP51725.1"/>
    </source>
</evidence>
<keyword evidence="1" id="KW-0732">Signal</keyword>
<accession>A0A1V9F0B2</accession>
<name>A0A1V9F0B2_9BACT</name>
<dbReference type="EMBL" id="LVXG01000010">
    <property type="protein sequence ID" value="OQP51725.1"/>
    <property type="molecule type" value="Genomic_DNA"/>
</dbReference>
<reference evidence="3" key="1">
    <citation type="submission" date="2016-04" db="EMBL/GenBank/DDBJ databases">
        <authorList>
            <person name="Chen L."/>
            <person name="Zhuang W."/>
            <person name="Wang G."/>
        </authorList>
    </citation>
    <scope>NUCLEOTIDE SEQUENCE [LARGE SCALE GENOMIC DNA]</scope>
    <source>
        <strain evidence="3">17621</strain>
    </source>
</reference>
<evidence type="ECO:0000256" key="1">
    <source>
        <dbReference type="SAM" id="SignalP"/>
    </source>
</evidence>
<keyword evidence="3" id="KW-1185">Reference proteome</keyword>
<dbReference type="AlphaFoldDB" id="A0A1V9F0B2"/>
<proteinExistence type="predicted"/>
<comment type="caution">
    <text evidence="2">The sequence shown here is derived from an EMBL/GenBank/DDBJ whole genome shotgun (WGS) entry which is preliminary data.</text>
</comment>
<organism evidence="2 3">
    <name type="scientific">Niastella yeongjuensis</name>
    <dbReference type="NCBI Taxonomy" id="354355"/>
    <lineage>
        <taxon>Bacteria</taxon>
        <taxon>Pseudomonadati</taxon>
        <taxon>Bacteroidota</taxon>
        <taxon>Chitinophagia</taxon>
        <taxon>Chitinophagales</taxon>
        <taxon>Chitinophagaceae</taxon>
        <taxon>Niastella</taxon>
    </lineage>
</organism>
<dbReference type="STRING" id="354355.SAMN05660816_06855"/>
<evidence type="ECO:0000313" key="3">
    <source>
        <dbReference type="Proteomes" id="UP000192610"/>
    </source>
</evidence>
<gene>
    <name evidence="2" type="ORF">A4H97_26295</name>
</gene>
<sequence>MKRPFQLLFLLISVNSFAQTKPVTRPYFKIEPALVFVKDLDPAPYISAGFGGHIGRFVALGITGGYLKFEGASEAVIPLGLDLAFTDYKTKKVQPVVKIHACYPIYGESSNAATRVGSTSVNASSETKGQFMFNIGGGLAMPITAKKKFFLAASYGQLMMKSSVKTMTIVAGRGTNASSSKSSQTEMLTVSLTFML</sequence>
<feature type="signal peptide" evidence="1">
    <location>
        <begin position="1"/>
        <end position="18"/>
    </location>
</feature>
<protein>
    <recommendedName>
        <fullName evidence="4">Outer membrane protein beta-barrel domain-containing protein</fullName>
    </recommendedName>
</protein>
<dbReference type="RefSeq" id="WP_081198317.1">
    <property type="nucleotide sequence ID" value="NZ_FOCZ01000026.1"/>
</dbReference>